<reference evidence="5" key="1">
    <citation type="submission" date="2016-05" db="EMBL/GenBank/DDBJ databases">
        <title>Draft genome of Corynebacterium afermentans subsp. afermentans LCDC 88199T.</title>
        <authorList>
            <person name="Bernier A.-M."/>
            <person name="Bernard K."/>
        </authorList>
    </citation>
    <scope>NUCLEOTIDE SEQUENCE [LARGE SCALE GENOMIC DNA]</scope>
    <source>
        <strain evidence="5">NML01-0328</strain>
    </source>
</reference>
<evidence type="ECO:0000313" key="5">
    <source>
        <dbReference type="Proteomes" id="UP000078003"/>
    </source>
</evidence>
<name>A0A1A9RC59_EIKCO</name>
<dbReference type="GO" id="GO:0008137">
    <property type="term" value="F:NADH dehydrogenase (ubiquinone) activity"/>
    <property type="evidence" value="ECO:0007669"/>
    <property type="project" value="UniProtKB-UniRule"/>
</dbReference>
<keyword evidence="2" id="KW-1003">Cell membrane</keyword>
<dbReference type="InterPro" id="IPR042106">
    <property type="entry name" value="Nuo/plastoQ_OxRdtase_6_NuoJ"/>
</dbReference>
<feature type="transmembrane region" description="Helical" evidence="2">
    <location>
        <begin position="55"/>
        <end position="79"/>
    </location>
</feature>
<feature type="region of interest" description="Disordered" evidence="3">
    <location>
        <begin position="199"/>
        <end position="225"/>
    </location>
</feature>
<dbReference type="PANTHER" id="PTHR33269">
    <property type="entry name" value="NADH-UBIQUINONE OXIDOREDUCTASE CHAIN 6"/>
    <property type="match status" value="1"/>
</dbReference>
<comment type="catalytic activity">
    <reaction evidence="2">
        <text>a quinone + NADH + 5 H(+)(in) = a quinol + NAD(+) + 4 H(+)(out)</text>
        <dbReference type="Rhea" id="RHEA:57888"/>
        <dbReference type="ChEBI" id="CHEBI:15378"/>
        <dbReference type="ChEBI" id="CHEBI:24646"/>
        <dbReference type="ChEBI" id="CHEBI:57540"/>
        <dbReference type="ChEBI" id="CHEBI:57945"/>
        <dbReference type="ChEBI" id="CHEBI:132124"/>
    </reaction>
</comment>
<sequence>MNFQLILFYLLAAIILFGALKTVTVKNPVHAALYLVLTFCMSAMMWMLMQAEFLGITLVVVYVGAVMVLFLFVVMMLNIDVEEMRKGFWRNAPVAAVVGVLMAVALIMILVAPATDLAAFGQMNDVPADHSNVRELGTQIYTTYLLPFELAAVLLVLGMVAAIALVHRKTFKPKYINPADQVKVDANKGRLRMVKMEAVVQRPSESEENNGEAAESDAAEGEGKA</sequence>
<keyword evidence="2" id="KW-0812">Transmembrane</keyword>
<dbReference type="EC" id="7.1.1.-" evidence="2"/>
<accession>A0A1A9RC59</accession>
<dbReference type="NCBIfam" id="NF005164">
    <property type="entry name" value="PRK06638.1-4"/>
    <property type="match status" value="1"/>
</dbReference>
<evidence type="ECO:0000256" key="1">
    <source>
        <dbReference type="ARBA" id="ARBA00005698"/>
    </source>
</evidence>
<comment type="function">
    <text evidence="2">NDH-1 shuttles electrons from NADH, via FMN and iron-sulfur (Fe-S) centers, to quinones in the respiratory chain. Couples the redox reaction to proton translocation (for every two electrons transferred, four hydrogen ions are translocated across the cytoplasmic membrane), and thus conserves the redox energy in a proton gradient.</text>
</comment>
<dbReference type="GO" id="GO:0005886">
    <property type="term" value="C:plasma membrane"/>
    <property type="evidence" value="ECO:0007669"/>
    <property type="project" value="UniProtKB-SubCell"/>
</dbReference>
<keyword evidence="2" id="KW-0874">Quinone</keyword>
<feature type="compositionally biased region" description="Acidic residues" evidence="3">
    <location>
        <begin position="206"/>
        <end position="225"/>
    </location>
</feature>
<comment type="caution">
    <text evidence="4">The sequence shown here is derived from an EMBL/GenBank/DDBJ whole genome shotgun (WGS) entry which is preliminary data.</text>
</comment>
<keyword evidence="2" id="KW-0472">Membrane</keyword>
<feature type="transmembrane region" description="Helical" evidence="2">
    <location>
        <begin position="91"/>
        <end position="114"/>
    </location>
</feature>
<evidence type="ECO:0000313" key="4">
    <source>
        <dbReference type="EMBL" id="OAM15556.1"/>
    </source>
</evidence>
<dbReference type="GO" id="GO:0048038">
    <property type="term" value="F:quinone binding"/>
    <property type="evidence" value="ECO:0007669"/>
    <property type="project" value="UniProtKB-UniRule"/>
</dbReference>
<dbReference type="Proteomes" id="UP000078003">
    <property type="component" value="Unassembled WGS sequence"/>
</dbReference>
<feature type="transmembrane region" description="Helical" evidence="2">
    <location>
        <begin position="144"/>
        <end position="166"/>
    </location>
</feature>
<feature type="transmembrane region" description="Helical" evidence="2">
    <location>
        <begin position="6"/>
        <end position="24"/>
    </location>
</feature>
<dbReference type="Gene3D" id="1.20.120.1200">
    <property type="entry name" value="NADH-ubiquinone/plastoquinone oxidoreductase chain 6, subunit NuoJ"/>
    <property type="match status" value="1"/>
</dbReference>
<comment type="similarity">
    <text evidence="1 2">Belongs to the complex I subunit 6 family.</text>
</comment>
<organism evidence="4 5">
    <name type="scientific">Eikenella corrodens</name>
    <dbReference type="NCBI Taxonomy" id="539"/>
    <lineage>
        <taxon>Bacteria</taxon>
        <taxon>Pseudomonadati</taxon>
        <taxon>Pseudomonadota</taxon>
        <taxon>Betaproteobacteria</taxon>
        <taxon>Neisseriales</taxon>
        <taxon>Neisseriaceae</taxon>
        <taxon>Eikenella</taxon>
    </lineage>
</organism>
<feature type="transmembrane region" description="Helical" evidence="2">
    <location>
        <begin position="31"/>
        <end position="49"/>
    </location>
</feature>
<evidence type="ECO:0000256" key="3">
    <source>
        <dbReference type="SAM" id="MobiDB-lite"/>
    </source>
</evidence>
<dbReference type="RefSeq" id="WP_003773735.1">
    <property type="nucleotide sequence ID" value="NZ_LXSF01000012.1"/>
</dbReference>
<keyword evidence="4" id="KW-0830">Ubiquinone</keyword>
<gene>
    <name evidence="4" type="ORF">A7P85_10325</name>
</gene>
<dbReference type="PANTHER" id="PTHR33269:SF17">
    <property type="entry name" value="NADH-UBIQUINONE OXIDOREDUCTASE CHAIN 6"/>
    <property type="match status" value="1"/>
</dbReference>
<dbReference type="EMBL" id="LXSF01000012">
    <property type="protein sequence ID" value="OAM15556.1"/>
    <property type="molecule type" value="Genomic_DNA"/>
</dbReference>
<dbReference type="AlphaFoldDB" id="A0A1A9RC59"/>
<dbReference type="GeneID" id="93351166"/>
<proteinExistence type="inferred from homology"/>
<dbReference type="Pfam" id="PF00499">
    <property type="entry name" value="Oxidored_q3"/>
    <property type="match status" value="1"/>
</dbReference>
<protein>
    <recommendedName>
        <fullName evidence="2">NADH-quinone oxidoreductase subunit J</fullName>
        <ecNumber evidence="2">7.1.1.-</ecNumber>
    </recommendedName>
</protein>
<keyword evidence="2" id="KW-1133">Transmembrane helix</keyword>
<evidence type="ECO:0000256" key="2">
    <source>
        <dbReference type="RuleBase" id="RU004429"/>
    </source>
</evidence>
<comment type="subcellular location">
    <subcellularLocation>
        <location evidence="2">Cell membrane</location>
        <topology evidence="2">Multi-pass membrane protein</topology>
    </subcellularLocation>
</comment>
<dbReference type="InterPro" id="IPR001457">
    <property type="entry name" value="NADH_UbQ/plastoQ_OxRdtase_su6"/>
</dbReference>
<keyword evidence="2" id="KW-0520">NAD</keyword>